<proteinExistence type="predicted"/>
<dbReference type="Proteomes" id="UP000287651">
    <property type="component" value="Unassembled WGS sequence"/>
</dbReference>
<name>A0A427API7_ENSVE</name>
<reference evidence="1 2" key="1">
    <citation type="journal article" date="2014" name="Agronomy (Basel)">
        <title>A Draft Genome Sequence for Ensete ventricosum, the Drought-Tolerant Tree Against Hunger.</title>
        <authorList>
            <person name="Harrison J."/>
            <person name="Moore K.A."/>
            <person name="Paszkiewicz K."/>
            <person name="Jones T."/>
            <person name="Grant M."/>
            <person name="Ambacheew D."/>
            <person name="Muzemil S."/>
            <person name="Studholme D.J."/>
        </authorList>
    </citation>
    <scope>NUCLEOTIDE SEQUENCE [LARGE SCALE GENOMIC DNA]</scope>
</reference>
<evidence type="ECO:0000313" key="2">
    <source>
        <dbReference type="Proteomes" id="UP000287651"/>
    </source>
</evidence>
<organism evidence="1 2">
    <name type="scientific">Ensete ventricosum</name>
    <name type="common">Abyssinian banana</name>
    <name type="synonym">Musa ensete</name>
    <dbReference type="NCBI Taxonomy" id="4639"/>
    <lineage>
        <taxon>Eukaryota</taxon>
        <taxon>Viridiplantae</taxon>
        <taxon>Streptophyta</taxon>
        <taxon>Embryophyta</taxon>
        <taxon>Tracheophyta</taxon>
        <taxon>Spermatophyta</taxon>
        <taxon>Magnoliopsida</taxon>
        <taxon>Liliopsida</taxon>
        <taxon>Zingiberales</taxon>
        <taxon>Musaceae</taxon>
        <taxon>Ensete</taxon>
    </lineage>
</organism>
<accession>A0A427API7</accession>
<protein>
    <submittedName>
        <fullName evidence="1">Uncharacterized protein</fullName>
    </submittedName>
</protein>
<sequence length="49" mass="5512">MGSRTIIVSQKNVTVINLAQSLVSFDFSCTISKFQNTGHYQHISPWEVV</sequence>
<dbReference type="EMBL" id="AMZH03001758">
    <property type="protein sequence ID" value="RRT78113.1"/>
    <property type="molecule type" value="Genomic_DNA"/>
</dbReference>
<gene>
    <name evidence="1" type="ORF">B296_00017462</name>
</gene>
<dbReference type="AlphaFoldDB" id="A0A427API7"/>
<comment type="caution">
    <text evidence="1">The sequence shown here is derived from an EMBL/GenBank/DDBJ whole genome shotgun (WGS) entry which is preliminary data.</text>
</comment>
<evidence type="ECO:0000313" key="1">
    <source>
        <dbReference type="EMBL" id="RRT78113.1"/>
    </source>
</evidence>